<feature type="compositionally biased region" description="Basic and acidic residues" evidence="1">
    <location>
        <begin position="1"/>
        <end position="10"/>
    </location>
</feature>
<dbReference type="EMBL" id="LXQA011211333">
    <property type="protein sequence ID" value="MCI89129.1"/>
    <property type="molecule type" value="Genomic_DNA"/>
</dbReference>
<feature type="region of interest" description="Disordered" evidence="1">
    <location>
        <begin position="1"/>
        <end position="29"/>
    </location>
</feature>
<organism evidence="2 3">
    <name type="scientific">Trifolium medium</name>
    <dbReference type="NCBI Taxonomy" id="97028"/>
    <lineage>
        <taxon>Eukaryota</taxon>
        <taxon>Viridiplantae</taxon>
        <taxon>Streptophyta</taxon>
        <taxon>Embryophyta</taxon>
        <taxon>Tracheophyta</taxon>
        <taxon>Spermatophyta</taxon>
        <taxon>Magnoliopsida</taxon>
        <taxon>eudicotyledons</taxon>
        <taxon>Gunneridae</taxon>
        <taxon>Pentapetalae</taxon>
        <taxon>rosids</taxon>
        <taxon>fabids</taxon>
        <taxon>Fabales</taxon>
        <taxon>Fabaceae</taxon>
        <taxon>Papilionoideae</taxon>
        <taxon>50 kb inversion clade</taxon>
        <taxon>NPAAA clade</taxon>
        <taxon>Hologalegina</taxon>
        <taxon>IRL clade</taxon>
        <taxon>Trifolieae</taxon>
        <taxon>Trifolium</taxon>
    </lineage>
</organism>
<proteinExistence type="predicted"/>
<keyword evidence="3" id="KW-1185">Reference proteome</keyword>
<dbReference type="AlphaFoldDB" id="A0A392VNZ9"/>
<evidence type="ECO:0000256" key="1">
    <source>
        <dbReference type="SAM" id="MobiDB-lite"/>
    </source>
</evidence>
<name>A0A392VNZ9_9FABA</name>
<dbReference type="Proteomes" id="UP000265520">
    <property type="component" value="Unassembled WGS sequence"/>
</dbReference>
<feature type="compositionally biased region" description="Low complexity" evidence="1">
    <location>
        <begin position="18"/>
        <end position="29"/>
    </location>
</feature>
<comment type="caution">
    <text evidence="2">The sequence shown here is derived from an EMBL/GenBank/DDBJ whole genome shotgun (WGS) entry which is preliminary data.</text>
</comment>
<protein>
    <submittedName>
        <fullName evidence="2">Uncharacterized protein</fullName>
    </submittedName>
</protein>
<accession>A0A392VNZ9</accession>
<evidence type="ECO:0000313" key="3">
    <source>
        <dbReference type="Proteomes" id="UP000265520"/>
    </source>
</evidence>
<reference evidence="2 3" key="1">
    <citation type="journal article" date="2018" name="Front. Plant Sci.">
        <title>Red Clover (Trifolium pratense) and Zigzag Clover (T. medium) - A Picture of Genomic Similarities and Differences.</title>
        <authorList>
            <person name="Dluhosova J."/>
            <person name="Istvanek J."/>
            <person name="Nedelnik J."/>
            <person name="Repkova J."/>
        </authorList>
    </citation>
    <scope>NUCLEOTIDE SEQUENCE [LARGE SCALE GENOMIC DNA]</scope>
    <source>
        <strain evidence="3">cv. 10/8</strain>
        <tissue evidence="2">Leaf</tissue>
    </source>
</reference>
<evidence type="ECO:0000313" key="2">
    <source>
        <dbReference type="EMBL" id="MCI89129.1"/>
    </source>
</evidence>
<sequence>MKAAQDDKASKKSKKGKSSVACAASRGCP</sequence>